<protein>
    <recommendedName>
        <fullName evidence="3">Zinc ribbon domain-containing protein</fullName>
    </recommendedName>
</protein>
<dbReference type="Proteomes" id="UP000649573">
    <property type="component" value="Unassembled WGS sequence"/>
</dbReference>
<keyword evidence="2" id="KW-1185">Reference proteome</keyword>
<dbReference type="EMBL" id="BMRE01000056">
    <property type="protein sequence ID" value="GGU74949.1"/>
    <property type="molecule type" value="Genomic_DNA"/>
</dbReference>
<gene>
    <name evidence="1" type="ORF">GCM10010178_77970</name>
</gene>
<evidence type="ECO:0000313" key="2">
    <source>
        <dbReference type="Proteomes" id="UP000649573"/>
    </source>
</evidence>
<organism evidence="1 2">
    <name type="scientific">Lentzea flava</name>
    <dbReference type="NCBI Taxonomy" id="103732"/>
    <lineage>
        <taxon>Bacteria</taxon>
        <taxon>Bacillati</taxon>
        <taxon>Actinomycetota</taxon>
        <taxon>Actinomycetes</taxon>
        <taxon>Pseudonocardiales</taxon>
        <taxon>Pseudonocardiaceae</taxon>
        <taxon>Lentzea</taxon>
    </lineage>
</organism>
<accession>A0ABQ2V963</accession>
<sequence>MRYFTPTITGRVRPSQVAFKTGEVAHNPSPRFAIGPPVGCMLVGMSRSSNGKASRRLRLFKRREDDLLERSFRSCPGCDADVHVFADVCRHCGDSLEIVLAS</sequence>
<evidence type="ECO:0000313" key="1">
    <source>
        <dbReference type="EMBL" id="GGU74949.1"/>
    </source>
</evidence>
<name>A0ABQ2V963_9PSEU</name>
<proteinExistence type="predicted"/>
<reference evidence="2" key="1">
    <citation type="journal article" date="2019" name="Int. J. Syst. Evol. Microbiol.">
        <title>The Global Catalogue of Microorganisms (GCM) 10K type strain sequencing project: providing services to taxonomists for standard genome sequencing and annotation.</title>
        <authorList>
            <consortium name="The Broad Institute Genomics Platform"/>
            <consortium name="The Broad Institute Genome Sequencing Center for Infectious Disease"/>
            <person name="Wu L."/>
            <person name="Ma J."/>
        </authorList>
    </citation>
    <scope>NUCLEOTIDE SEQUENCE [LARGE SCALE GENOMIC DNA]</scope>
    <source>
        <strain evidence="2">JCM 3296</strain>
    </source>
</reference>
<comment type="caution">
    <text evidence="1">The sequence shown here is derived from an EMBL/GenBank/DDBJ whole genome shotgun (WGS) entry which is preliminary data.</text>
</comment>
<evidence type="ECO:0008006" key="3">
    <source>
        <dbReference type="Google" id="ProtNLM"/>
    </source>
</evidence>